<reference evidence="2" key="1">
    <citation type="journal article" date="2020" name="Microbiol. Resour. Announc.">
        <title>Complete Genome Sequence of Novel Psychrotolerant Legionella Strain TUM19329, Isolated from Antarctic Lake Sediment.</title>
        <authorList>
            <person name="Shimada S."/>
            <person name="Nakai R."/>
            <person name="Aoki K."/>
            <person name="Shimoeda N."/>
            <person name="Ohno G."/>
            <person name="Miyazaki Y."/>
            <person name="Kudoh S."/>
            <person name="Imura S."/>
            <person name="Watanabe K."/>
            <person name="Ishii Y."/>
            <person name="Tateda K."/>
        </authorList>
    </citation>
    <scope>NUCLEOTIDE SEQUENCE [LARGE SCALE GENOMIC DNA]</scope>
    <source>
        <strain evidence="2">TUM19329</strain>
        <plasmid evidence="2">pTUM19329-1</plasmid>
    </source>
</reference>
<dbReference type="AlphaFoldDB" id="A0A6F8TB89"/>
<name>A0A6F8TB89_9GAMM</name>
<dbReference type="CDD" id="cd00093">
    <property type="entry name" value="HTH_XRE"/>
    <property type="match status" value="1"/>
</dbReference>
<dbReference type="GO" id="GO:0003677">
    <property type="term" value="F:DNA binding"/>
    <property type="evidence" value="ECO:0007669"/>
    <property type="project" value="InterPro"/>
</dbReference>
<dbReference type="PROSITE" id="PS50943">
    <property type="entry name" value="HTH_CROC1"/>
    <property type="match status" value="1"/>
</dbReference>
<dbReference type="InterPro" id="IPR010982">
    <property type="entry name" value="Lambda_DNA-bd_dom_sf"/>
</dbReference>
<dbReference type="InterPro" id="IPR001387">
    <property type="entry name" value="Cro/C1-type_HTH"/>
</dbReference>
<keyword evidence="2" id="KW-0614">Plasmid</keyword>
<geneLocation type="plasmid" evidence="2 3">
    <name>pTUM19329-1</name>
</geneLocation>
<protein>
    <recommendedName>
        <fullName evidence="1">HTH cro/C1-type domain-containing protein</fullName>
    </recommendedName>
</protein>
<dbReference type="Gene3D" id="1.10.260.40">
    <property type="entry name" value="lambda repressor-like DNA-binding domains"/>
    <property type="match status" value="1"/>
</dbReference>
<evidence type="ECO:0000259" key="1">
    <source>
        <dbReference type="PROSITE" id="PS50943"/>
    </source>
</evidence>
<evidence type="ECO:0000313" key="2">
    <source>
        <dbReference type="EMBL" id="BCA97246.1"/>
    </source>
</evidence>
<dbReference type="SUPFAM" id="SSF47413">
    <property type="entry name" value="lambda repressor-like DNA-binding domains"/>
    <property type="match status" value="1"/>
</dbReference>
<dbReference type="RefSeq" id="WP_173238628.1">
    <property type="nucleotide sequence ID" value="NZ_AP022840.1"/>
</dbReference>
<keyword evidence="3" id="KW-1185">Reference proteome</keyword>
<dbReference type="Pfam" id="PF13744">
    <property type="entry name" value="HTH_37"/>
    <property type="match status" value="1"/>
</dbReference>
<gene>
    <name evidence="2" type="ORF">TUM19329_36070</name>
</gene>
<evidence type="ECO:0000313" key="3">
    <source>
        <dbReference type="Proteomes" id="UP000502894"/>
    </source>
</evidence>
<dbReference type="SMART" id="SM00530">
    <property type="entry name" value="HTH_XRE"/>
    <property type="match status" value="1"/>
</dbReference>
<sequence>MTTHETKGSIFDDLGFDSTEAENLKIRASLMRAIELYIKEHHLTQAMAAKMLGVSQPRISDLKRGLIQKFTIDMLVNMLAKAHVSVSLVINDRVAA</sequence>
<proteinExistence type="predicted"/>
<organism evidence="2 3">
    <name type="scientific">Legionella antarctica</name>
    <dbReference type="NCBI Taxonomy" id="2708020"/>
    <lineage>
        <taxon>Bacteria</taxon>
        <taxon>Pseudomonadati</taxon>
        <taxon>Pseudomonadota</taxon>
        <taxon>Gammaproteobacteria</taxon>
        <taxon>Legionellales</taxon>
        <taxon>Legionellaceae</taxon>
        <taxon>Legionella</taxon>
    </lineage>
</organism>
<dbReference type="Proteomes" id="UP000502894">
    <property type="component" value="Plasmid pTUM19329-1"/>
</dbReference>
<dbReference type="InterPro" id="IPR039554">
    <property type="entry name" value="HigA2-like_HTH"/>
</dbReference>
<dbReference type="EMBL" id="AP022840">
    <property type="protein sequence ID" value="BCA97246.1"/>
    <property type="molecule type" value="Genomic_DNA"/>
</dbReference>
<accession>A0A6F8TB89</accession>
<feature type="domain" description="HTH cro/C1-type" evidence="1">
    <location>
        <begin position="34"/>
        <end position="89"/>
    </location>
</feature>
<dbReference type="KEGG" id="lant:TUM19329_36070"/>